<evidence type="ECO:0000313" key="9">
    <source>
        <dbReference type="EMBL" id="MBD7918819.1"/>
    </source>
</evidence>
<dbReference type="InterPro" id="IPR045861">
    <property type="entry name" value="CorA_cytoplasmic_dom"/>
</dbReference>
<evidence type="ECO:0000256" key="5">
    <source>
        <dbReference type="ARBA" id="ARBA00022692"/>
    </source>
</evidence>
<dbReference type="Proteomes" id="UP000604241">
    <property type="component" value="Unassembled WGS sequence"/>
</dbReference>
<accession>A0ABR8QET6</accession>
<feature type="transmembrane region" description="Helical" evidence="8">
    <location>
        <begin position="295"/>
        <end position="314"/>
    </location>
</feature>
<evidence type="ECO:0000256" key="4">
    <source>
        <dbReference type="ARBA" id="ARBA00022475"/>
    </source>
</evidence>
<evidence type="ECO:0000256" key="1">
    <source>
        <dbReference type="ARBA" id="ARBA00004651"/>
    </source>
</evidence>
<comment type="similarity">
    <text evidence="2">Belongs to the CorA metal ion transporter (MIT) (TC 1.A.35) family.</text>
</comment>
<keyword evidence="3" id="KW-0813">Transport</keyword>
<dbReference type="RefSeq" id="WP_191783341.1">
    <property type="nucleotide sequence ID" value="NZ_JACSQV010000008.1"/>
</dbReference>
<name>A0ABR8QET6_9CELL</name>
<dbReference type="PANTHER" id="PTHR46494:SF1">
    <property type="entry name" value="CORA FAMILY METAL ION TRANSPORTER (EUROFUNG)"/>
    <property type="match status" value="1"/>
</dbReference>
<organism evidence="9 10">
    <name type="scientific">Cellulomonas avistercoris</name>
    <dbReference type="NCBI Taxonomy" id="2762242"/>
    <lineage>
        <taxon>Bacteria</taxon>
        <taxon>Bacillati</taxon>
        <taxon>Actinomycetota</taxon>
        <taxon>Actinomycetes</taxon>
        <taxon>Micrococcales</taxon>
        <taxon>Cellulomonadaceae</taxon>
        <taxon>Cellulomonas</taxon>
    </lineage>
</organism>
<comment type="subcellular location">
    <subcellularLocation>
        <location evidence="1">Cell membrane</location>
        <topology evidence="1">Multi-pass membrane protein</topology>
    </subcellularLocation>
</comment>
<evidence type="ECO:0000313" key="10">
    <source>
        <dbReference type="Proteomes" id="UP000604241"/>
    </source>
</evidence>
<reference evidence="9 10" key="1">
    <citation type="submission" date="2020-08" db="EMBL/GenBank/DDBJ databases">
        <title>A Genomic Blueprint of the Chicken Gut Microbiome.</title>
        <authorList>
            <person name="Gilroy R."/>
            <person name="Ravi A."/>
            <person name="Getino M."/>
            <person name="Pursley I."/>
            <person name="Horton D.L."/>
            <person name="Alikhan N.-F."/>
            <person name="Baker D."/>
            <person name="Gharbi K."/>
            <person name="Hall N."/>
            <person name="Watson M."/>
            <person name="Adriaenssens E.M."/>
            <person name="Foster-Nyarko E."/>
            <person name="Jarju S."/>
            <person name="Secka A."/>
            <person name="Antonio M."/>
            <person name="Oren A."/>
            <person name="Chaudhuri R."/>
            <person name="La Ragione R.M."/>
            <person name="Hildebrand F."/>
            <person name="Pallen M.J."/>
        </authorList>
    </citation>
    <scope>NUCLEOTIDE SEQUENCE [LARGE SCALE GENOMIC DNA]</scope>
    <source>
        <strain evidence="9 10">Sa3CUA2</strain>
    </source>
</reference>
<dbReference type="InterPro" id="IPR002523">
    <property type="entry name" value="MgTranspt_CorA/ZnTranspt_ZntB"/>
</dbReference>
<evidence type="ECO:0000256" key="8">
    <source>
        <dbReference type="SAM" id="Phobius"/>
    </source>
</evidence>
<dbReference type="SUPFAM" id="SSF144083">
    <property type="entry name" value="Magnesium transport protein CorA, transmembrane region"/>
    <property type="match status" value="1"/>
</dbReference>
<dbReference type="SUPFAM" id="SSF143865">
    <property type="entry name" value="CorA soluble domain-like"/>
    <property type="match status" value="1"/>
</dbReference>
<dbReference type="EMBL" id="JACSQV010000008">
    <property type="protein sequence ID" value="MBD7918819.1"/>
    <property type="molecule type" value="Genomic_DNA"/>
</dbReference>
<dbReference type="InterPro" id="IPR045863">
    <property type="entry name" value="CorA_TM1_TM2"/>
</dbReference>
<keyword evidence="5 8" id="KW-0812">Transmembrane</keyword>
<comment type="caution">
    <text evidence="9">The sequence shown here is derived from an EMBL/GenBank/DDBJ whole genome shotgun (WGS) entry which is preliminary data.</text>
</comment>
<keyword evidence="7 8" id="KW-0472">Membrane</keyword>
<dbReference type="Gene3D" id="1.20.58.340">
    <property type="entry name" value="Magnesium transport protein CorA, transmembrane region"/>
    <property type="match status" value="2"/>
</dbReference>
<dbReference type="PANTHER" id="PTHR46494">
    <property type="entry name" value="CORA FAMILY METAL ION TRANSPORTER (EUROFUNG)"/>
    <property type="match status" value="1"/>
</dbReference>
<keyword evidence="4" id="KW-1003">Cell membrane</keyword>
<dbReference type="Pfam" id="PF01544">
    <property type="entry name" value="CorA"/>
    <property type="match status" value="2"/>
</dbReference>
<gene>
    <name evidence="9" type="ORF">H9657_11100</name>
</gene>
<feature type="transmembrane region" description="Helical" evidence="8">
    <location>
        <begin position="326"/>
        <end position="346"/>
    </location>
</feature>
<evidence type="ECO:0000256" key="7">
    <source>
        <dbReference type="ARBA" id="ARBA00023136"/>
    </source>
</evidence>
<dbReference type="Gene3D" id="3.30.460.20">
    <property type="entry name" value="CorA soluble domain-like"/>
    <property type="match status" value="1"/>
</dbReference>
<evidence type="ECO:0000256" key="6">
    <source>
        <dbReference type="ARBA" id="ARBA00022989"/>
    </source>
</evidence>
<keyword evidence="6 8" id="KW-1133">Transmembrane helix</keyword>
<keyword evidence="10" id="KW-1185">Reference proteome</keyword>
<sequence>MTLVDNGIYVTGRRTLTPTTLDETFEQLREHNGMAWIGLYRPDADEIHALAAEFDLHPLAVEDALKGHQRAKLERYGDTLFVVLRPAWYLDAEEQVEFGEVHLFIGPEFVVTVRHATNPDLGAVRRRLEAAPELLALGPEAVLYAVCDEVVDGYAPVVAGLENDIDEIQDQLFGGDPAVSRRIYELLREVIAFQRATGPLRDILDGLLRGADKYRVDVELQRRMRDVLDHALRISDRADSFQVLLENALTVHSTLVTQAQNEEMRRLSEASLVQNEETRRLSETGLAQNEEVKKISSWAAILFAPTLVGTIYGMNFTHMPELDWRLGYPLAVAAMVVMGFGLYLVFKRRRWL</sequence>
<evidence type="ECO:0000256" key="3">
    <source>
        <dbReference type="ARBA" id="ARBA00022448"/>
    </source>
</evidence>
<dbReference type="CDD" id="cd12830">
    <property type="entry name" value="MtCorA-like"/>
    <property type="match status" value="1"/>
</dbReference>
<protein>
    <submittedName>
        <fullName evidence="9">Magnesium and cobalt transport protein CorA</fullName>
    </submittedName>
</protein>
<evidence type="ECO:0000256" key="2">
    <source>
        <dbReference type="ARBA" id="ARBA00009765"/>
    </source>
</evidence>
<proteinExistence type="inferred from homology"/>